<evidence type="ECO:0000313" key="2">
    <source>
        <dbReference type="EMBL" id="RKP20573.1"/>
    </source>
</evidence>
<dbReference type="Proteomes" id="UP000281549">
    <property type="component" value="Unassembled WGS sequence"/>
</dbReference>
<proteinExistence type="predicted"/>
<evidence type="ECO:0000313" key="3">
    <source>
        <dbReference type="Proteomes" id="UP000281549"/>
    </source>
</evidence>
<dbReference type="GO" id="GO:0005737">
    <property type="term" value="C:cytoplasm"/>
    <property type="evidence" value="ECO:0007669"/>
    <property type="project" value="InterPro"/>
</dbReference>
<organism evidence="2 3">
    <name type="scientific">Rozella allomycis (strain CSF55)</name>
    <dbReference type="NCBI Taxonomy" id="988480"/>
    <lineage>
        <taxon>Eukaryota</taxon>
        <taxon>Fungi</taxon>
        <taxon>Fungi incertae sedis</taxon>
        <taxon>Cryptomycota</taxon>
        <taxon>Cryptomycota incertae sedis</taxon>
        <taxon>Rozella</taxon>
    </lineage>
</organism>
<protein>
    <recommendedName>
        <fullName evidence="1">Programmed cell death protein 2 C-terminal domain-containing protein</fullName>
    </recommendedName>
</protein>
<evidence type="ECO:0000259" key="1">
    <source>
        <dbReference type="Pfam" id="PF04194"/>
    </source>
</evidence>
<dbReference type="EMBL" id="ML005044">
    <property type="protein sequence ID" value="RKP20573.1"/>
    <property type="molecule type" value="Genomic_DNA"/>
</dbReference>
<sequence length="169" mass="19419">MEVDEEQIPSSDSIEQHIDSLKKSYDKAPLPSNDGIDWSKEGYERSKLDKSFIMFQAKVSFNPTQCLRYKFNNPEPLLYSSKNKTKINKARKCPICNCPRVHEMQLMPSLLSILPVEEYAENESKEKKNSVLETFGMEFGTIHIFTCINDCSPGAYHEEEILVETESDI</sequence>
<reference evidence="3" key="1">
    <citation type="journal article" date="2018" name="Nat. Microbiol.">
        <title>Leveraging single-cell genomics to expand the fungal tree of life.</title>
        <authorList>
            <person name="Ahrendt S.R."/>
            <person name="Quandt C.A."/>
            <person name="Ciobanu D."/>
            <person name="Clum A."/>
            <person name="Salamov A."/>
            <person name="Andreopoulos B."/>
            <person name="Cheng J.F."/>
            <person name="Woyke T."/>
            <person name="Pelin A."/>
            <person name="Henrissat B."/>
            <person name="Reynolds N.K."/>
            <person name="Benny G.L."/>
            <person name="Smith M.E."/>
            <person name="James T.Y."/>
            <person name="Grigoriev I.V."/>
        </authorList>
    </citation>
    <scope>NUCLEOTIDE SEQUENCE [LARGE SCALE GENOMIC DNA]</scope>
    <source>
        <strain evidence="3">CSF55</strain>
    </source>
</reference>
<accession>A0A4P9YLM9</accession>
<dbReference type="PANTHER" id="PTHR46421:SF1">
    <property type="entry name" value="PROGRAMMED CELL DEATH PROTEIN 2-LIKE"/>
    <property type="match status" value="1"/>
</dbReference>
<dbReference type="PANTHER" id="PTHR46421">
    <property type="entry name" value="PROGRAMMED CELL DEATH PROTEIN 2-LIKE"/>
    <property type="match status" value="1"/>
</dbReference>
<dbReference type="InterPro" id="IPR007320">
    <property type="entry name" value="PDCD2_C"/>
</dbReference>
<dbReference type="AlphaFoldDB" id="A0A4P9YLM9"/>
<name>A0A4P9YLM9_ROZAC</name>
<gene>
    <name evidence="2" type="ORF">ROZALSC1DRAFT_27953</name>
</gene>
<feature type="domain" description="Programmed cell death protein 2 C-terminal" evidence="1">
    <location>
        <begin position="49"/>
        <end position="162"/>
    </location>
</feature>
<dbReference type="Pfam" id="PF04194">
    <property type="entry name" value="PDCD2_C"/>
    <property type="match status" value="1"/>
</dbReference>
<dbReference type="InterPro" id="IPR052815">
    <property type="entry name" value="PDCD2-like_regulator"/>
</dbReference>